<evidence type="ECO:0000256" key="9">
    <source>
        <dbReference type="ARBA" id="ARBA00022741"/>
    </source>
</evidence>
<dbReference type="Pfam" id="PF00391">
    <property type="entry name" value="PEP-utilizers"/>
    <property type="match status" value="1"/>
</dbReference>
<dbReference type="Pfam" id="PF01326">
    <property type="entry name" value="PPDK_N"/>
    <property type="match status" value="1"/>
</dbReference>
<protein>
    <recommendedName>
        <fullName evidence="6">Phosphoenolpyruvate synthase</fullName>
        <ecNumber evidence="5">2.7.9.2</ecNumber>
    </recommendedName>
    <alternativeName>
        <fullName evidence="13">Pyruvate, water dikinase</fullName>
    </alternativeName>
</protein>
<evidence type="ECO:0000256" key="6">
    <source>
        <dbReference type="ARBA" id="ARBA00021623"/>
    </source>
</evidence>
<gene>
    <name evidence="18" type="ordered locus">Sta7437_1137</name>
</gene>
<evidence type="ECO:0000259" key="17">
    <source>
        <dbReference type="Pfam" id="PF02896"/>
    </source>
</evidence>
<dbReference type="EC" id="2.7.9.2" evidence="5"/>
<keyword evidence="11" id="KW-0067">ATP-binding</keyword>
<evidence type="ECO:0000256" key="4">
    <source>
        <dbReference type="ARBA" id="ARBA00007837"/>
    </source>
</evidence>
<evidence type="ECO:0000259" key="16">
    <source>
        <dbReference type="Pfam" id="PF01326"/>
    </source>
</evidence>
<comment type="pathway">
    <text evidence="3">Carbohydrate biosynthesis; gluconeogenesis.</text>
</comment>
<dbReference type="InterPro" id="IPR040442">
    <property type="entry name" value="Pyrv_kinase-like_dom_sf"/>
</dbReference>
<keyword evidence="12" id="KW-0460">Magnesium</keyword>
<feature type="domain" description="Pyruvate phosphate dikinase AMP/ATP-binding" evidence="16">
    <location>
        <begin position="17"/>
        <end position="315"/>
    </location>
</feature>
<evidence type="ECO:0000256" key="5">
    <source>
        <dbReference type="ARBA" id="ARBA00011996"/>
    </source>
</evidence>
<keyword evidence="8" id="KW-0479">Metal-binding</keyword>
<dbReference type="InterPro" id="IPR036637">
    <property type="entry name" value="Phosphohistidine_dom_sf"/>
</dbReference>
<dbReference type="SUPFAM" id="SSF52009">
    <property type="entry name" value="Phosphohistidine domain"/>
    <property type="match status" value="1"/>
</dbReference>
<organism evidence="18 19">
    <name type="scientific">Stanieria cyanosphaera (strain ATCC 29371 / PCC 7437)</name>
    <dbReference type="NCBI Taxonomy" id="111780"/>
    <lineage>
        <taxon>Bacteria</taxon>
        <taxon>Bacillati</taxon>
        <taxon>Cyanobacteriota</taxon>
        <taxon>Cyanophyceae</taxon>
        <taxon>Pleurocapsales</taxon>
        <taxon>Dermocarpellaceae</taxon>
        <taxon>Stanieria</taxon>
    </lineage>
</organism>
<feature type="domain" description="PEP-utilising enzyme mobile" evidence="15">
    <location>
        <begin position="358"/>
        <end position="429"/>
    </location>
</feature>
<evidence type="ECO:0000256" key="14">
    <source>
        <dbReference type="ARBA" id="ARBA00047700"/>
    </source>
</evidence>
<keyword evidence="9" id="KW-0547">Nucleotide-binding</keyword>
<dbReference type="GO" id="GO:0005524">
    <property type="term" value="F:ATP binding"/>
    <property type="evidence" value="ECO:0007669"/>
    <property type="project" value="UniProtKB-KW"/>
</dbReference>
<dbReference type="InterPro" id="IPR013815">
    <property type="entry name" value="ATP_grasp_subdomain_1"/>
</dbReference>
<dbReference type="PANTHER" id="PTHR43030:SF1">
    <property type="entry name" value="PHOSPHOENOLPYRUVATE SYNTHASE"/>
    <property type="match status" value="1"/>
</dbReference>
<evidence type="ECO:0000256" key="12">
    <source>
        <dbReference type="ARBA" id="ARBA00022842"/>
    </source>
</evidence>
<dbReference type="Pfam" id="PF02896">
    <property type="entry name" value="PEP-utilizers_C"/>
    <property type="match status" value="1"/>
</dbReference>
<name>K9XQ11_STAC7</name>
<dbReference type="InterPro" id="IPR008279">
    <property type="entry name" value="PEP-util_enz_mobile_dom"/>
</dbReference>
<accession>K9XQ11</accession>
<feature type="domain" description="PEP-utilising enzyme C-terminal" evidence="17">
    <location>
        <begin position="474"/>
        <end position="748"/>
    </location>
</feature>
<keyword evidence="19" id="KW-1185">Reference proteome</keyword>
<keyword evidence="10" id="KW-0418">Kinase</keyword>
<dbReference type="PATRIC" id="fig|111780.3.peg.1184"/>
<dbReference type="eggNOG" id="COG0574">
    <property type="taxonomic scope" value="Bacteria"/>
</dbReference>
<evidence type="ECO:0000256" key="8">
    <source>
        <dbReference type="ARBA" id="ARBA00022723"/>
    </source>
</evidence>
<dbReference type="InterPro" id="IPR000121">
    <property type="entry name" value="PEP_util_C"/>
</dbReference>
<dbReference type="UniPathway" id="UPA00138"/>
<comment type="cofactor">
    <cofactor evidence="1">
        <name>Mg(2+)</name>
        <dbReference type="ChEBI" id="CHEBI:18420"/>
    </cofactor>
</comment>
<evidence type="ECO:0000256" key="11">
    <source>
        <dbReference type="ARBA" id="ARBA00022840"/>
    </source>
</evidence>
<keyword evidence="7 18" id="KW-0808">Transferase</keyword>
<dbReference type="InterPro" id="IPR002192">
    <property type="entry name" value="PPDK_AMP/ATP-bd"/>
</dbReference>
<dbReference type="GO" id="GO:0046872">
    <property type="term" value="F:metal ion binding"/>
    <property type="evidence" value="ECO:0007669"/>
    <property type="project" value="UniProtKB-KW"/>
</dbReference>
<dbReference type="SUPFAM" id="SSF51621">
    <property type="entry name" value="Phosphoenolpyruvate/pyruvate domain"/>
    <property type="match status" value="1"/>
</dbReference>
<dbReference type="PANTHER" id="PTHR43030">
    <property type="entry name" value="PHOSPHOENOLPYRUVATE SYNTHASE"/>
    <property type="match status" value="1"/>
</dbReference>
<dbReference type="KEGG" id="scs:Sta7437_1137"/>
<dbReference type="RefSeq" id="WP_015192383.1">
    <property type="nucleotide sequence ID" value="NC_019748.1"/>
</dbReference>
<dbReference type="EMBL" id="CP003653">
    <property type="protein sequence ID" value="AFZ34710.1"/>
    <property type="molecule type" value="Genomic_DNA"/>
</dbReference>
<sequence length="778" mass="86806">MKHLYWLSQISPSEQSFVGEKVFILSQLLQHGYPILPGYVIGTPILKEFLENFNDAQSLIANLPNSSLHLNVDNYLVLQSVAQKSRQIILETPFPEQWQAEIFAAATQLNAQTLIVRPSLVVSHHYQRMTTGLWRSHSCRCQPNTLTKTIKKVWADLFGAKSLFYWQKLGIDLEKLNLAVLVQPLYNAKASGIVELKSDRLFISATLGLGHSLLRGEIQPDFYEIDRKTLNIINRQLGIKTLAYRLQNISQAEEDNCLEVELTTEAEQEQFAVDDNTLTRLIQSIEDLAQKRRHINYLEWTLPQNSIDKFYFTQLNYFSTASWQSTDQPLLTGIAAASGIVKATVEVNLDSMLSSEQIKPGSIVVLKQLAPHQISLLQHIGGIITEQGGITSHGAILARELGIPAIVGVNNATQLLQTGDKILLNGNTGKIYRLSPEEKIMSSWEQKEEEARTRVDSLGWLQSDRSLMNPYPIATQLMVNLSQTNLVDSAAYLPIDGVGLIRAELMLADLISSNNFLAQVSSSNLLGEIINRLSQFVTSFTPRPIFYRSLDYCFGAKKTEINPIVGKRGTYNYLSDSSLFKLELSALAQLYSEGYTNCHLILPFVRSIAEVTYCRRLIDEVGLTRQPNFQLWMMAEIPSVMFLIEEYVQAGIQGIAIGTNDLTQLLLGIDREQADFAASGLTANHPAVLKAIAQIIKAAQQAGIPCSICGQAPVQYPQLIDQLVRWGITTISVEPEAVIPTYKAIARAEHRLCLEVARQSLGNVNVNRFPGNQTTIKH</sequence>
<evidence type="ECO:0000256" key="7">
    <source>
        <dbReference type="ARBA" id="ARBA00022679"/>
    </source>
</evidence>
<dbReference type="GO" id="GO:0008986">
    <property type="term" value="F:pyruvate, water dikinase activity"/>
    <property type="evidence" value="ECO:0007669"/>
    <property type="project" value="UniProtKB-EC"/>
</dbReference>
<evidence type="ECO:0000259" key="15">
    <source>
        <dbReference type="Pfam" id="PF00391"/>
    </source>
</evidence>
<dbReference type="InterPro" id="IPR015813">
    <property type="entry name" value="Pyrv/PenolPyrv_kinase-like_dom"/>
</dbReference>
<dbReference type="OrthoDB" id="9765468at2"/>
<dbReference type="Gene3D" id="3.30.1490.20">
    <property type="entry name" value="ATP-grasp fold, A domain"/>
    <property type="match status" value="1"/>
</dbReference>
<dbReference type="InterPro" id="IPR023151">
    <property type="entry name" value="PEP_util_CS"/>
</dbReference>
<evidence type="ECO:0000256" key="3">
    <source>
        <dbReference type="ARBA" id="ARBA00004742"/>
    </source>
</evidence>
<dbReference type="HOGENOM" id="CLU_007308_6_2_3"/>
<evidence type="ECO:0000313" key="19">
    <source>
        <dbReference type="Proteomes" id="UP000010473"/>
    </source>
</evidence>
<dbReference type="Gene3D" id="3.20.20.60">
    <property type="entry name" value="Phosphoenolpyruvate-binding domains"/>
    <property type="match status" value="1"/>
</dbReference>
<dbReference type="PROSITE" id="PS00742">
    <property type="entry name" value="PEP_ENZYMES_2"/>
    <property type="match status" value="1"/>
</dbReference>
<evidence type="ECO:0000256" key="10">
    <source>
        <dbReference type="ARBA" id="ARBA00022777"/>
    </source>
</evidence>
<dbReference type="InterPro" id="IPR006319">
    <property type="entry name" value="PEP_synth"/>
</dbReference>
<reference evidence="19" key="1">
    <citation type="journal article" date="2013" name="Proc. Natl. Acad. Sci. U.S.A.">
        <title>Improving the coverage of the cyanobacterial phylum using diversity-driven genome sequencing.</title>
        <authorList>
            <person name="Shih P.M."/>
            <person name="Wu D."/>
            <person name="Latifi A."/>
            <person name="Axen S.D."/>
            <person name="Fewer D.P."/>
            <person name="Talla E."/>
            <person name="Calteau A."/>
            <person name="Cai F."/>
            <person name="Tandeau de Marsac N."/>
            <person name="Rippka R."/>
            <person name="Herdman M."/>
            <person name="Sivonen K."/>
            <person name="Coursin T."/>
            <person name="Laurent T."/>
            <person name="Goodwin L."/>
            <person name="Nolan M."/>
            <person name="Davenport K.W."/>
            <person name="Han C.S."/>
            <person name="Rubin E.M."/>
            <person name="Eisen J.A."/>
            <person name="Woyke T."/>
            <person name="Gugger M."/>
            <person name="Kerfeld C.A."/>
        </authorList>
    </citation>
    <scope>NUCLEOTIDE SEQUENCE [LARGE SCALE GENOMIC DNA]</scope>
    <source>
        <strain evidence="19">ATCC 29371 / PCC 7437</strain>
    </source>
</reference>
<comment type="function">
    <text evidence="2">Catalyzes the phosphorylation of pyruvate to phosphoenolpyruvate.</text>
</comment>
<dbReference type="STRING" id="111780.Sta7437_1137"/>
<evidence type="ECO:0000256" key="13">
    <source>
        <dbReference type="ARBA" id="ARBA00033470"/>
    </source>
</evidence>
<dbReference type="SUPFAM" id="SSF56059">
    <property type="entry name" value="Glutathione synthetase ATP-binding domain-like"/>
    <property type="match status" value="1"/>
</dbReference>
<proteinExistence type="inferred from homology"/>
<evidence type="ECO:0000313" key="18">
    <source>
        <dbReference type="EMBL" id="AFZ34710.1"/>
    </source>
</evidence>
<dbReference type="GO" id="GO:0006094">
    <property type="term" value="P:gluconeogenesis"/>
    <property type="evidence" value="ECO:0007669"/>
    <property type="project" value="UniProtKB-UniPathway"/>
</dbReference>
<evidence type="ECO:0000256" key="1">
    <source>
        <dbReference type="ARBA" id="ARBA00001946"/>
    </source>
</evidence>
<comment type="similarity">
    <text evidence="4">Belongs to the PEP-utilizing enzyme family.</text>
</comment>
<comment type="catalytic activity">
    <reaction evidence="14">
        <text>pyruvate + ATP + H2O = phosphoenolpyruvate + AMP + phosphate + 2 H(+)</text>
        <dbReference type="Rhea" id="RHEA:11364"/>
        <dbReference type="ChEBI" id="CHEBI:15361"/>
        <dbReference type="ChEBI" id="CHEBI:15377"/>
        <dbReference type="ChEBI" id="CHEBI:15378"/>
        <dbReference type="ChEBI" id="CHEBI:30616"/>
        <dbReference type="ChEBI" id="CHEBI:43474"/>
        <dbReference type="ChEBI" id="CHEBI:58702"/>
        <dbReference type="ChEBI" id="CHEBI:456215"/>
        <dbReference type="EC" id="2.7.9.2"/>
    </reaction>
</comment>
<dbReference type="AlphaFoldDB" id="K9XQ11"/>
<evidence type="ECO:0000256" key="2">
    <source>
        <dbReference type="ARBA" id="ARBA00002988"/>
    </source>
</evidence>
<dbReference type="eggNOG" id="COG1080">
    <property type="taxonomic scope" value="Bacteria"/>
</dbReference>
<dbReference type="Proteomes" id="UP000010473">
    <property type="component" value="Chromosome"/>
</dbReference>
<dbReference type="Gene3D" id="3.50.30.10">
    <property type="entry name" value="Phosphohistidine domain"/>
    <property type="match status" value="1"/>
</dbReference>
<dbReference type="Gene3D" id="3.30.470.20">
    <property type="entry name" value="ATP-grasp fold, B domain"/>
    <property type="match status" value="1"/>
</dbReference>